<sequence>MKTRLFLSLIVVSIMIAPLTTNPTAQADTLSSPVPVPGNLFPIPIPGTVSPLPSIPNLGTVPVLPPLGSLYTISKTQSGLAAYDPLNNETKTQQELLANQQYWKYGGDAIARNAPYTFSKDNQGLHIGVQAPANGAWAGVYAVTPNTNAMLFHTVVSTPLRVLPTLAQPQWYENGMYVQTAGSPDVNYITCTSATSQWGTTWGIISTLGTVNQANTFSTLYLDTSANQPLTRDCTIITNGNNYLKVYLDGVKVYENSTLNLQMPAPFNVFEEPQSSYAGQLLNGTYADYYATTSEIVKVTNAPSLASTIDLVDPTGKVLATSPVTSGTATFTIGQFHMPLAAYIKMYDSHNIQLASTSSPVNIFGGDVYTVSAILGL</sequence>
<evidence type="ECO:0000313" key="1">
    <source>
        <dbReference type="EMBL" id="CUR52242.1"/>
    </source>
</evidence>
<keyword evidence="2" id="KW-1185">Reference proteome</keyword>
<organism evidence="1 2">
    <name type="scientific">Nitrosotalea devaniterrae</name>
    <dbReference type="NCBI Taxonomy" id="1078905"/>
    <lineage>
        <taxon>Archaea</taxon>
        <taxon>Nitrososphaerota</taxon>
        <taxon>Nitrososphaeria</taxon>
        <taxon>Nitrosotaleales</taxon>
        <taxon>Nitrosotaleaceae</taxon>
        <taxon>Nitrosotalea</taxon>
    </lineage>
</organism>
<gene>
    <name evidence="1" type="ORF">NDEV_1477</name>
</gene>
<dbReference type="AlphaFoldDB" id="A0A128A4J8"/>
<dbReference type="Proteomes" id="UP000196239">
    <property type="component" value="Chromosome 1"/>
</dbReference>
<reference evidence="2" key="1">
    <citation type="submission" date="2015-10" db="EMBL/GenBank/DDBJ databases">
        <authorList>
            <person name="Lehtovirta-Morley L.E."/>
            <person name="Vieille C."/>
        </authorList>
    </citation>
    <scope>NUCLEOTIDE SEQUENCE [LARGE SCALE GENOMIC DNA]</scope>
</reference>
<accession>A0A128A4J8</accession>
<dbReference type="KEGG" id="ndv:NDEV_1477"/>
<protein>
    <submittedName>
        <fullName evidence="1">Uncharacterized protein</fullName>
    </submittedName>
</protein>
<evidence type="ECO:0000313" key="2">
    <source>
        <dbReference type="Proteomes" id="UP000196239"/>
    </source>
</evidence>
<proteinExistence type="predicted"/>
<name>A0A128A4J8_9ARCH</name>
<dbReference type="EMBL" id="LN890280">
    <property type="protein sequence ID" value="CUR52242.1"/>
    <property type="molecule type" value="Genomic_DNA"/>
</dbReference>